<sequence>MNVSENLISNGLKHVLESTPVNSCYMLNDQGKEVPITTAMIRSVCHQLLNQCRAIKK</sequence>
<gene>
    <name evidence="1" type="ORF">J512_0143</name>
</gene>
<name>A0A009IBG0_ACIB9</name>
<dbReference type="GeneID" id="92797575"/>
<dbReference type="NCBIfam" id="NF045613">
    <property type="entry name" value="PA1571_fam"/>
    <property type="match status" value="1"/>
</dbReference>
<proteinExistence type="predicted"/>
<evidence type="ECO:0000313" key="2">
    <source>
        <dbReference type="Proteomes" id="UP000020595"/>
    </source>
</evidence>
<evidence type="ECO:0000313" key="1">
    <source>
        <dbReference type="EMBL" id="EXB07741.1"/>
    </source>
</evidence>
<dbReference type="Proteomes" id="UP000020595">
    <property type="component" value="Unassembled WGS sequence"/>
</dbReference>
<dbReference type="InterPro" id="IPR054635">
    <property type="entry name" value="PA1571-like"/>
</dbReference>
<comment type="caution">
    <text evidence="1">The sequence shown here is derived from an EMBL/GenBank/DDBJ whole genome shotgun (WGS) entry which is preliminary data.</text>
</comment>
<dbReference type="EMBL" id="JEWH01000001">
    <property type="protein sequence ID" value="EXB07741.1"/>
    <property type="molecule type" value="Genomic_DNA"/>
</dbReference>
<organism evidence="1 2">
    <name type="scientific">Acinetobacter baumannii (strain 1295743)</name>
    <dbReference type="NCBI Taxonomy" id="1310613"/>
    <lineage>
        <taxon>Bacteria</taxon>
        <taxon>Pseudomonadati</taxon>
        <taxon>Pseudomonadota</taxon>
        <taxon>Gammaproteobacteria</taxon>
        <taxon>Moraxellales</taxon>
        <taxon>Moraxellaceae</taxon>
        <taxon>Acinetobacter</taxon>
        <taxon>Acinetobacter calcoaceticus/baumannii complex</taxon>
    </lineage>
</organism>
<dbReference type="PATRIC" id="fig|1310613.3.peg.135"/>
<dbReference type="RefSeq" id="WP_001103036.1">
    <property type="nucleotide sequence ID" value="NZ_JEWH01000001.1"/>
</dbReference>
<reference evidence="1 2" key="1">
    <citation type="submission" date="2014-02" db="EMBL/GenBank/DDBJ databases">
        <title>Comparative genomics and transcriptomics to identify genetic mechanisms underlying the emergence of carbapenem resistant Acinetobacter baumannii (CRAb).</title>
        <authorList>
            <person name="Harris A.D."/>
            <person name="Johnson K.J."/>
            <person name="George J."/>
            <person name="Shefchek K."/>
            <person name="Daugherty S.C."/>
            <person name="Parankush S."/>
            <person name="Sadzewicz L."/>
            <person name="Tallon L."/>
            <person name="Sengamalay N."/>
            <person name="Hazen T.H."/>
            <person name="Rasko D.A."/>
        </authorList>
    </citation>
    <scope>NUCLEOTIDE SEQUENCE [LARGE SCALE GENOMIC DNA]</scope>
    <source>
        <strain evidence="1 2">1295743</strain>
    </source>
</reference>
<protein>
    <submittedName>
        <fullName evidence="1">Uncharacterized protein</fullName>
    </submittedName>
</protein>
<accession>A0A009IBG0</accession>
<dbReference type="AlphaFoldDB" id="A0A009IBG0"/>